<evidence type="ECO:0000256" key="1">
    <source>
        <dbReference type="ARBA" id="ARBA00004937"/>
    </source>
</evidence>
<evidence type="ECO:0000259" key="7">
    <source>
        <dbReference type="Pfam" id="PF00479"/>
    </source>
</evidence>
<reference evidence="9" key="1">
    <citation type="submission" date="2020-02" db="EMBL/GenBank/DDBJ databases">
        <authorList>
            <person name="Meier V. D."/>
        </authorList>
    </citation>
    <scope>NUCLEOTIDE SEQUENCE</scope>
    <source>
        <strain evidence="9">AVDCRST_MAG35</strain>
    </source>
</reference>
<dbReference type="InterPro" id="IPR001282">
    <property type="entry name" value="G6P_DH"/>
</dbReference>
<protein>
    <submittedName>
        <fullName evidence="9">Glucose-6-phosphate 1-dehydrogenase</fullName>
        <ecNumber evidence="9">1.1.1.49</ecNumber>
    </submittedName>
</protein>
<dbReference type="SUPFAM" id="SSF55347">
    <property type="entry name" value="Glyceraldehyde-3-phosphate dehydrogenase-like, C-terminal domain"/>
    <property type="match status" value="1"/>
</dbReference>
<dbReference type="GO" id="GO:0009051">
    <property type="term" value="P:pentose-phosphate shunt, oxidative branch"/>
    <property type="evidence" value="ECO:0007669"/>
    <property type="project" value="TreeGrafter"/>
</dbReference>
<evidence type="ECO:0000259" key="8">
    <source>
        <dbReference type="Pfam" id="PF02781"/>
    </source>
</evidence>
<comment type="pathway">
    <text evidence="1">Carbohydrate degradation; pentose phosphate pathway; D-ribulose 5-phosphate from D-glucose 6-phosphate (oxidative stage): step 1/3.</text>
</comment>
<name>A0A6J4Q2N4_9ACTN</name>
<evidence type="ECO:0000256" key="5">
    <source>
        <dbReference type="ARBA" id="ARBA00023277"/>
    </source>
</evidence>
<evidence type="ECO:0000313" key="9">
    <source>
        <dbReference type="EMBL" id="CAA9429138.1"/>
    </source>
</evidence>
<gene>
    <name evidence="9" type="ORF">AVDCRST_MAG35-2475</name>
</gene>
<dbReference type="InterPro" id="IPR036291">
    <property type="entry name" value="NAD(P)-bd_dom_sf"/>
</dbReference>
<proteinExistence type="predicted"/>
<dbReference type="GO" id="GO:0005829">
    <property type="term" value="C:cytosol"/>
    <property type="evidence" value="ECO:0007669"/>
    <property type="project" value="TreeGrafter"/>
</dbReference>
<keyword evidence="5" id="KW-0119">Carbohydrate metabolism</keyword>
<dbReference type="Gene3D" id="3.30.360.10">
    <property type="entry name" value="Dihydrodipicolinate Reductase, domain 2"/>
    <property type="match status" value="1"/>
</dbReference>
<feature type="domain" description="Glucose-6-phosphate dehydrogenase NAD-binding" evidence="7">
    <location>
        <begin position="18"/>
        <end position="163"/>
    </location>
</feature>
<dbReference type="EMBL" id="CADCUY010000501">
    <property type="protein sequence ID" value="CAA9429138.1"/>
    <property type="molecule type" value="Genomic_DNA"/>
</dbReference>
<keyword evidence="2" id="KW-0313">Glucose metabolism</keyword>
<dbReference type="NCBIfam" id="NF009492">
    <property type="entry name" value="PRK12853.1-3"/>
    <property type="match status" value="1"/>
</dbReference>
<dbReference type="Pfam" id="PF00479">
    <property type="entry name" value="G6PD_N"/>
    <property type="match status" value="1"/>
</dbReference>
<feature type="region of interest" description="Disordered" evidence="6">
    <location>
        <begin position="432"/>
        <end position="454"/>
    </location>
</feature>
<dbReference type="SUPFAM" id="SSF51735">
    <property type="entry name" value="NAD(P)-binding Rossmann-fold domains"/>
    <property type="match status" value="1"/>
</dbReference>
<dbReference type="GO" id="GO:0004345">
    <property type="term" value="F:glucose-6-phosphate dehydrogenase activity"/>
    <property type="evidence" value="ECO:0007669"/>
    <property type="project" value="UniProtKB-EC"/>
</dbReference>
<dbReference type="EC" id="1.1.1.49" evidence="9"/>
<feature type="compositionally biased region" description="Low complexity" evidence="6">
    <location>
        <begin position="444"/>
        <end position="454"/>
    </location>
</feature>
<dbReference type="Pfam" id="PF02781">
    <property type="entry name" value="G6PD_C"/>
    <property type="match status" value="1"/>
</dbReference>
<dbReference type="PRINTS" id="PR00079">
    <property type="entry name" value="G6PDHDRGNASE"/>
</dbReference>
<evidence type="ECO:0000256" key="2">
    <source>
        <dbReference type="ARBA" id="ARBA00022526"/>
    </source>
</evidence>
<evidence type="ECO:0000256" key="6">
    <source>
        <dbReference type="SAM" id="MobiDB-lite"/>
    </source>
</evidence>
<accession>A0A6J4Q2N4</accession>
<organism evidence="9">
    <name type="scientific">uncultured Quadrisphaera sp</name>
    <dbReference type="NCBI Taxonomy" id="904978"/>
    <lineage>
        <taxon>Bacteria</taxon>
        <taxon>Bacillati</taxon>
        <taxon>Actinomycetota</taxon>
        <taxon>Actinomycetes</taxon>
        <taxon>Kineosporiales</taxon>
        <taxon>Kineosporiaceae</taxon>
        <taxon>Quadrisphaera</taxon>
        <taxon>environmental samples</taxon>
    </lineage>
</organism>
<dbReference type="PANTHER" id="PTHR23429">
    <property type="entry name" value="GLUCOSE-6-PHOSPHATE 1-DEHYDROGENASE G6PD"/>
    <property type="match status" value="1"/>
</dbReference>
<dbReference type="InterPro" id="IPR022674">
    <property type="entry name" value="G6P_DH_NAD-bd"/>
</dbReference>
<keyword evidence="3" id="KW-0521">NADP</keyword>
<feature type="domain" description="Glucose-6-phosphate dehydrogenase C-terminal" evidence="8">
    <location>
        <begin position="167"/>
        <end position="440"/>
    </location>
</feature>
<evidence type="ECO:0000256" key="4">
    <source>
        <dbReference type="ARBA" id="ARBA00023002"/>
    </source>
</evidence>
<sequence>MLPGLAELLASGRGAGAPGGLQLVGAGVEDLGGAQWRERVAVAFAGSADRAAGGPGGDVLEAVLDGTRYQRADVTDDAELAALLAGCQTPVAVCFALPPAVTAASCAALERTGVPAGTRLVLEKPFGSDEESARALNALVGRLVPERQVHRVDHFLGRSTVLNLLGLRFANRIFEPLLSAAHVERVDVVYDEDLALEGRARYYDRAGALVDMVQSHLLLVMALLAMDAPASLDERDLRDRQAELLRAVRLAGPADVASRRARYTAGRVGDRDVPDYAAEEGVDPALGTETLAEVDLVVDTWRWAGVPFRLRSGKALGRPRKEAVVTFRPVPHLPRGLLGEPAPTRLVLGFSPDSVTLDLTVNSPGDPFTLDATRLSSRMGAGDLPAYGQVLAGVLEGDPTLSVRADVVETCWRVVAPVLAAWRAGEVPLEEYPAGGDGPPPRAPAAGVRAVTSG</sequence>
<keyword evidence="4 9" id="KW-0560">Oxidoreductase</keyword>
<dbReference type="GO" id="GO:0006006">
    <property type="term" value="P:glucose metabolic process"/>
    <property type="evidence" value="ECO:0007669"/>
    <property type="project" value="UniProtKB-KW"/>
</dbReference>
<dbReference type="AlphaFoldDB" id="A0A6J4Q2N4"/>
<evidence type="ECO:0000256" key="3">
    <source>
        <dbReference type="ARBA" id="ARBA00022857"/>
    </source>
</evidence>
<dbReference type="GO" id="GO:0050661">
    <property type="term" value="F:NADP binding"/>
    <property type="evidence" value="ECO:0007669"/>
    <property type="project" value="InterPro"/>
</dbReference>
<dbReference type="InterPro" id="IPR022675">
    <property type="entry name" value="G6P_DH_C"/>
</dbReference>
<dbReference type="Gene3D" id="3.40.50.720">
    <property type="entry name" value="NAD(P)-binding Rossmann-like Domain"/>
    <property type="match status" value="1"/>
</dbReference>
<dbReference type="PANTHER" id="PTHR23429:SF0">
    <property type="entry name" value="GLUCOSE-6-PHOSPHATE 1-DEHYDROGENASE"/>
    <property type="match status" value="1"/>
</dbReference>